<reference evidence="2 3" key="1">
    <citation type="journal article" date="2019" name="Int. J. Syst. Evol. Microbiol.">
        <title>The Global Catalogue of Microorganisms (GCM) 10K type strain sequencing project: providing services to taxonomists for standard genome sequencing and annotation.</title>
        <authorList>
            <consortium name="The Broad Institute Genomics Platform"/>
            <consortium name="The Broad Institute Genome Sequencing Center for Infectious Disease"/>
            <person name="Wu L."/>
            <person name="Ma J."/>
        </authorList>
    </citation>
    <scope>NUCLEOTIDE SEQUENCE [LARGE SCALE GENOMIC DNA]</scope>
    <source>
        <strain evidence="2 3">JCM 3272</strain>
    </source>
</reference>
<dbReference type="Pfam" id="PF13490">
    <property type="entry name" value="zf-HC2"/>
    <property type="match status" value="1"/>
</dbReference>
<dbReference type="InterPro" id="IPR027383">
    <property type="entry name" value="Znf_put"/>
</dbReference>
<dbReference type="Proteomes" id="UP001501444">
    <property type="component" value="Unassembled WGS sequence"/>
</dbReference>
<feature type="domain" description="Putative zinc-finger" evidence="1">
    <location>
        <begin position="11"/>
        <end position="44"/>
    </location>
</feature>
<gene>
    <name evidence="2" type="primary">rsrA</name>
    <name evidence="2" type="ORF">GCM10010170_032300</name>
</gene>
<dbReference type="RefSeq" id="WP_344613190.1">
    <property type="nucleotide sequence ID" value="NZ_BAAARV010000025.1"/>
</dbReference>
<sequence length="94" mass="10608">MSCGDPHETDCSDVLAEVYLYLDLECPDERRSLIRDHLDECSPCLREFGIEQEVKALVARCCGSELAPADLKARLRSKLSELVLNADTRELRPD</sequence>
<accession>A0ABN3G7M1</accession>
<evidence type="ECO:0000259" key="1">
    <source>
        <dbReference type="Pfam" id="PF13490"/>
    </source>
</evidence>
<keyword evidence="3" id="KW-1185">Reference proteome</keyword>
<dbReference type="EMBL" id="BAAARV010000025">
    <property type="protein sequence ID" value="GAA2345862.1"/>
    <property type="molecule type" value="Genomic_DNA"/>
</dbReference>
<proteinExistence type="predicted"/>
<dbReference type="InterPro" id="IPR024020">
    <property type="entry name" value="Anit_sigma_mycothiol_RsrA"/>
</dbReference>
<protein>
    <submittedName>
        <fullName evidence="2">Mycothiol system anti-sigma-R factor</fullName>
    </submittedName>
</protein>
<comment type="caution">
    <text evidence="2">The sequence shown here is derived from an EMBL/GenBank/DDBJ whole genome shotgun (WGS) entry which is preliminary data.</text>
</comment>
<organism evidence="2 3">
    <name type="scientific">Dactylosporangium salmoneum</name>
    <dbReference type="NCBI Taxonomy" id="53361"/>
    <lineage>
        <taxon>Bacteria</taxon>
        <taxon>Bacillati</taxon>
        <taxon>Actinomycetota</taxon>
        <taxon>Actinomycetes</taxon>
        <taxon>Micromonosporales</taxon>
        <taxon>Micromonosporaceae</taxon>
        <taxon>Dactylosporangium</taxon>
    </lineage>
</organism>
<name>A0ABN3G7M1_9ACTN</name>
<evidence type="ECO:0000313" key="3">
    <source>
        <dbReference type="Proteomes" id="UP001501444"/>
    </source>
</evidence>
<evidence type="ECO:0000313" key="2">
    <source>
        <dbReference type="EMBL" id="GAA2345862.1"/>
    </source>
</evidence>
<dbReference type="NCBIfam" id="TIGR03988">
    <property type="entry name" value="antisig_RsrA"/>
    <property type="match status" value="1"/>
</dbReference>